<dbReference type="InterPro" id="IPR008213">
    <property type="entry name" value="CpcD-like_dom"/>
</dbReference>
<evidence type="ECO:0000256" key="3">
    <source>
        <dbReference type="ARBA" id="ARBA00022738"/>
    </source>
</evidence>
<evidence type="ECO:0000256" key="7">
    <source>
        <dbReference type="SAM" id="MobiDB-lite"/>
    </source>
</evidence>
<proteinExistence type="predicted"/>
<evidence type="ECO:0000256" key="2">
    <source>
        <dbReference type="ARBA" id="ARBA00022549"/>
    </source>
</evidence>
<comment type="caution">
    <text evidence="9">The sequence shown here is derived from an EMBL/GenBank/DDBJ whole genome shotgun (WGS) entry which is preliminary data.</text>
</comment>
<keyword evidence="3 6" id="KW-0605">Phycobilisome</keyword>
<dbReference type="EMBL" id="JAAHFQ010000552">
    <property type="protein sequence ID" value="NER30420.1"/>
    <property type="molecule type" value="Genomic_DNA"/>
</dbReference>
<dbReference type="AlphaFoldDB" id="A0A6B3NFJ5"/>
<dbReference type="SMART" id="SM01094">
    <property type="entry name" value="CpcD"/>
    <property type="match status" value="1"/>
</dbReference>
<dbReference type="GO" id="GO:0030089">
    <property type="term" value="C:phycobilisome"/>
    <property type="evidence" value="ECO:0007669"/>
    <property type="project" value="UniProtKB-UniRule"/>
</dbReference>
<evidence type="ECO:0000256" key="5">
    <source>
        <dbReference type="ARBA" id="ARBA00023136"/>
    </source>
</evidence>
<comment type="subcellular location">
    <subcellularLocation>
        <location evidence="1">Cellular thylakoid membrane</location>
        <topology evidence="1">Peripheral membrane protein</topology>
        <orientation evidence="1">Cytoplasmic side</orientation>
    </subcellularLocation>
</comment>
<feature type="region of interest" description="Disordered" evidence="7">
    <location>
        <begin position="110"/>
        <end position="139"/>
    </location>
</feature>
<accession>A0A6B3NFJ5</accession>
<keyword evidence="5" id="KW-0472">Membrane</keyword>
<evidence type="ECO:0000259" key="8">
    <source>
        <dbReference type="PROSITE" id="PS51441"/>
    </source>
</evidence>
<dbReference type="PROSITE" id="PS51441">
    <property type="entry name" value="CPCD_LIKE"/>
    <property type="match status" value="1"/>
</dbReference>
<organism evidence="9">
    <name type="scientific">Symploca sp. SIO1C4</name>
    <dbReference type="NCBI Taxonomy" id="2607765"/>
    <lineage>
        <taxon>Bacteria</taxon>
        <taxon>Bacillati</taxon>
        <taxon>Cyanobacteriota</taxon>
        <taxon>Cyanophyceae</taxon>
        <taxon>Coleofasciculales</taxon>
        <taxon>Coleofasciculaceae</taxon>
        <taxon>Symploca</taxon>
    </lineage>
</organism>
<name>A0A6B3NFJ5_9CYAN</name>
<protein>
    <recommendedName>
        <fullName evidence="8">CpcD-like domain-containing protein</fullName>
    </recommendedName>
</protein>
<gene>
    <name evidence="9" type="ORF">F6J89_23050</name>
</gene>
<dbReference type="GO" id="GO:0031676">
    <property type="term" value="C:plasma membrane-derived thylakoid membrane"/>
    <property type="evidence" value="ECO:0007669"/>
    <property type="project" value="UniProtKB-SubCell"/>
</dbReference>
<evidence type="ECO:0000256" key="6">
    <source>
        <dbReference type="PROSITE-ProRule" id="PRU00771"/>
    </source>
</evidence>
<reference evidence="9" key="1">
    <citation type="submission" date="2019-11" db="EMBL/GenBank/DDBJ databases">
        <title>Genomic insights into an expanded diversity of filamentous marine cyanobacteria reveals the extraordinary biosynthetic potential of Moorea and Okeania.</title>
        <authorList>
            <person name="Ferreira Leao T."/>
            <person name="Wang M."/>
            <person name="Moss N."/>
            <person name="Da Silva R."/>
            <person name="Sanders J."/>
            <person name="Nurk S."/>
            <person name="Gurevich A."/>
            <person name="Humphrey G."/>
            <person name="Reher R."/>
            <person name="Zhu Q."/>
            <person name="Belda-Ferre P."/>
            <person name="Glukhov E."/>
            <person name="Rex R."/>
            <person name="Dorrestein P.C."/>
            <person name="Knight R."/>
            <person name="Pevzner P."/>
            <person name="Gerwick W.H."/>
            <person name="Gerwick L."/>
        </authorList>
    </citation>
    <scope>NUCLEOTIDE SEQUENCE</scope>
    <source>
        <strain evidence="9">SIO1C4</strain>
    </source>
</reference>
<feature type="compositionally biased region" description="Basic residues" evidence="7">
    <location>
        <begin position="110"/>
        <end position="133"/>
    </location>
</feature>
<evidence type="ECO:0000313" key="9">
    <source>
        <dbReference type="EMBL" id="NER30420.1"/>
    </source>
</evidence>
<evidence type="ECO:0000256" key="4">
    <source>
        <dbReference type="ARBA" id="ARBA00023078"/>
    </source>
</evidence>
<evidence type="ECO:0000256" key="1">
    <source>
        <dbReference type="ARBA" id="ARBA00004445"/>
    </source>
</evidence>
<dbReference type="Pfam" id="PF01383">
    <property type="entry name" value="CpcD"/>
    <property type="match status" value="1"/>
</dbReference>
<keyword evidence="4" id="KW-0793">Thylakoid</keyword>
<feature type="domain" description="CpcD-like" evidence="8">
    <location>
        <begin position="17"/>
        <end position="66"/>
    </location>
</feature>
<sequence>MLGLANTVAISMGDYNSRIVSIEVTGICHKGMRTSNYTLKVPYNRLSQAMQYLKRLGGTIVSVKLVSSSLTETESAKPSTIPQEKIPLEVESPATYQAQKADIIRAKPLQRSRNRSALKKTTRSTNTRRRRTIKGQTRV</sequence>
<keyword evidence="2" id="KW-0042">Antenna complex</keyword>